<dbReference type="AlphaFoldDB" id="A0A849AKY2"/>
<keyword evidence="2" id="KW-1185">Reference proteome</keyword>
<proteinExistence type="predicted"/>
<sequence>MTISISARRAGLLSFEIRTAGGQVSKLPKRFLRNGGELSGYRFVPQDSGATLQGGAGSSVTAVRTGAGKWTLSASTGQFELRSAHGSADLVEGSGSVVAQLEPSGSGGHTVTARTDQVTEPVALLALLLVLARRRKAKRFAAAIR</sequence>
<organism evidence="1 2">
    <name type="scientific">Nakamurella aerolata</name>
    <dbReference type="NCBI Taxonomy" id="1656892"/>
    <lineage>
        <taxon>Bacteria</taxon>
        <taxon>Bacillati</taxon>
        <taxon>Actinomycetota</taxon>
        <taxon>Actinomycetes</taxon>
        <taxon>Nakamurellales</taxon>
        <taxon>Nakamurellaceae</taxon>
        <taxon>Nakamurella</taxon>
    </lineage>
</organism>
<evidence type="ECO:0000313" key="1">
    <source>
        <dbReference type="EMBL" id="NNG37482.1"/>
    </source>
</evidence>
<accession>A0A849AKY2</accession>
<protein>
    <submittedName>
        <fullName evidence="1">Uncharacterized protein</fullName>
    </submittedName>
</protein>
<comment type="caution">
    <text evidence="1">The sequence shown here is derived from an EMBL/GenBank/DDBJ whole genome shotgun (WGS) entry which is preliminary data.</text>
</comment>
<dbReference type="RefSeq" id="WP_171201181.1">
    <property type="nucleotide sequence ID" value="NZ_JABEND010000014.1"/>
</dbReference>
<reference evidence="1 2" key="1">
    <citation type="submission" date="2020-05" db="EMBL/GenBank/DDBJ databases">
        <title>Nakamurella sp. DB0629 isolated from air conditioner.</title>
        <authorList>
            <person name="Kim D.H."/>
            <person name="Kim D.-U."/>
        </authorList>
    </citation>
    <scope>NUCLEOTIDE SEQUENCE [LARGE SCALE GENOMIC DNA]</scope>
    <source>
        <strain evidence="1 2">DB0629</strain>
    </source>
</reference>
<gene>
    <name evidence="1" type="ORF">HKD39_17610</name>
</gene>
<name>A0A849AKY2_9ACTN</name>
<evidence type="ECO:0000313" key="2">
    <source>
        <dbReference type="Proteomes" id="UP000562984"/>
    </source>
</evidence>
<dbReference type="Proteomes" id="UP000562984">
    <property type="component" value="Unassembled WGS sequence"/>
</dbReference>
<dbReference type="EMBL" id="JABEND010000014">
    <property type="protein sequence ID" value="NNG37482.1"/>
    <property type="molecule type" value="Genomic_DNA"/>
</dbReference>